<dbReference type="Proteomes" id="UP001485459">
    <property type="component" value="Chromosome"/>
</dbReference>
<organism evidence="2 3">
    <name type="scientific">Chitinophaga pollutisoli</name>
    <dbReference type="NCBI Taxonomy" id="3133966"/>
    <lineage>
        <taxon>Bacteria</taxon>
        <taxon>Pseudomonadati</taxon>
        <taxon>Bacteroidota</taxon>
        <taxon>Chitinophagia</taxon>
        <taxon>Chitinophagales</taxon>
        <taxon>Chitinophagaceae</taxon>
        <taxon>Chitinophaga</taxon>
    </lineage>
</organism>
<dbReference type="InterPro" id="IPR006935">
    <property type="entry name" value="Helicase/UvrB_N"/>
</dbReference>
<keyword evidence="2" id="KW-0378">Hydrolase</keyword>
<keyword evidence="3" id="KW-1185">Reference proteome</keyword>
<dbReference type="RefSeq" id="WP_341838605.1">
    <property type="nucleotide sequence ID" value="NZ_CP149822.1"/>
</dbReference>
<keyword evidence="2" id="KW-0067">ATP-binding</keyword>
<dbReference type="EMBL" id="CP149822">
    <property type="protein sequence ID" value="WZN43810.1"/>
    <property type="molecule type" value="Genomic_DNA"/>
</dbReference>
<sequence>MKIKFDSEQLYQKEAVVSIVDLFDGQPLNKEDFTVSINTTIEAGQGSLFQSELGIGNNIVINPDTIYNNLVKVLDKNDLDTIEKAEFQKNGMNFSIEMETGTGKTYVYLRTIFELNVKYGFRKFIIVVPSVAIREGTLKNLEITREHFRALYNNVEFEYFVYDSKRANRLRQFATSNQLQIMVINIDAFRKDFSDNEEGKKSNVIFKESDKLSGRKPIEFIQATNPFVIIDEPQSVDNTPRAQDAIKSLNPACIFRFSATHKNLYNLVYKLDPVKAYKLGLVKQIVVASVTGANAQNDAYVKLLEVDNKKSIRARVRIQVQGKSKVAEKDFWVTQNSDLFAISNEREAYRNGFEVLDINAEPGNEFIDFTVGRLYKGQERGGIKEDLSKVQIRNTIKKHFEKELQVKAKGIKVLSLFFIDRVANYRAYAEDGKALRGKFAELFEESYRELIKLPQYKPLDFHPIEKVHDGYFSQDKKGILKDTSGTTQADDDTYAKIMRNKEQLLSLDEPLKFVFSHSALREGWDNPNVFQICTLNETRSATKKRQEIGRGLRLPVNQNGERVFDDNINKLTIVANESYDEFASQLQTEYEDDCGVTFGKVPKVAFKGITQWFGEQEINFTKDHSTEIWSSLVENGFIDKSGKILSTFQPSVDGFTLKLPEKFITAEAEVISVLQNYQLERHIKKDEEPKRLKINKQVFLDPEFEALWSKIKHRTTYQVEYSTDTLIKNCIESIKKLEAIEPVTVSYREAEVDVELKGIVVNEVRANYHKVIFTGGLPDIIAYVQKQTELTRKTIVDIIKGGGRLSDFLVNPQRFMDEVSGVINRELYKLMIDGIKYEKLTVGQTEWSMQLFRDDELKDYFEECLEVQKSVFDKVVYDSEIERKFAEELDKRTDIKLFVKLPNWFRVETPIGQYNPDWAIVKHEDTTIYLVRETKGTKDFEKLRNSEADKIRCGRKHFEALNVNFNVVTSSQEI</sequence>
<gene>
    <name evidence="2" type="ORF">WJU16_12330</name>
</gene>
<evidence type="ECO:0000313" key="3">
    <source>
        <dbReference type="Proteomes" id="UP001485459"/>
    </source>
</evidence>
<dbReference type="SMART" id="SM00487">
    <property type="entry name" value="DEXDc"/>
    <property type="match status" value="1"/>
</dbReference>
<proteinExistence type="predicted"/>
<reference evidence="3" key="1">
    <citation type="submission" date="2024-03" db="EMBL/GenBank/DDBJ databases">
        <title>Chitinophaga horti sp. nov., isolated from garden soil.</title>
        <authorList>
            <person name="Lee D.S."/>
            <person name="Han D.M."/>
            <person name="Baek J.H."/>
            <person name="Choi D.G."/>
            <person name="Jeon J.H."/>
            <person name="Jeon C.O."/>
        </authorList>
    </citation>
    <scope>NUCLEOTIDE SEQUENCE [LARGE SCALE GENOMIC DNA]</scope>
    <source>
        <strain evidence="3">GPA1</strain>
    </source>
</reference>
<name>A0ABZ2YW77_9BACT</name>
<keyword evidence="2" id="KW-0547">Nucleotide-binding</keyword>
<evidence type="ECO:0000259" key="1">
    <source>
        <dbReference type="SMART" id="SM00487"/>
    </source>
</evidence>
<dbReference type="Gene3D" id="3.40.50.300">
    <property type="entry name" value="P-loop containing nucleotide triphosphate hydrolases"/>
    <property type="match status" value="2"/>
</dbReference>
<evidence type="ECO:0000313" key="2">
    <source>
        <dbReference type="EMBL" id="WZN43810.1"/>
    </source>
</evidence>
<dbReference type="InterPro" id="IPR014001">
    <property type="entry name" value="Helicase_ATP-bd"/>
</dbReference>
<dbReference type="InterPro" id="IPR027417">
    <property type="entry name" value="P-loop_NTPase"/>
</dbReference>
<dbReference type="GO" id="GO:0004386">
    <property type="term" value="F:helicase activity"/>
    <property type="evidence" value="ECO:0007669"/>
    <property type="project" value="UniProtKB-KW"/>
</dbReference>
<dbReference type="SUPFAM" id="SSF52540">
    <property type="entry name" value="P-loop containing nucleoside triphosphate hydrolases"/>
    <property type="match status" value="2"/>
</dbReference>
<dbReference type="Pfam" id="PF04851">
    <property type="entry name" value="ResIII"/>
    <property type="match status" value="1"/>
</dbReference>
<accession>A0ABZ2YW77</accession>
<feature type="domain" description="Helicase ATP-binding" evidence="1">
    <location>
        <begin position="70"/>
        <end position="285"/>
    </location>
</feature>
<dbReference type="Pfam" id="PF19778">
    <property type="entry name" value="RE_endonuc"/>
    <property type="match status" value="1"/>
</dbReference>
<protein>
    <submittedName>
        <fullName evidence="2">DEAD/DEAH box helicase family protein</fullName>
    </submittedName>
</protein>
<dbReference type="InterPro" id="IPR045572">
    <property type="entry name" value="RE_endonuc_C"/>
</dbReference>
<keyword evidence="2" id="KW-0347">Helicase</keyword>